<proteinExistence type="predicted"/>
<keyword evidence="4" id="KW-1185">Reference proteome</keyword>
<dbReference type="PANTHER" id="PTHR44154">
    <property type="entry name" value="QUINONE OXIDOREDUCTASE"/>
    <property type="match status" value="1"/>
</dbReference>
<reference evidence="3 4" key="1">
    <citation type="submission" date="2018-11" db="EMBL/GenBank/DDBJ databases">
        <authorList>
            <person name="Wuyts S."/>
        </authorList>
    </citation>
    <scope>NUCLEOTIDE SEQUENCE [LARGE SCALE GENOMIC DNA]</scope>
    <source>
        <strain evidence="3">Lactobacillus mudanjiangensis AMBF249</strain>
    </source>
</reference>
<gene>
    <name evidence="3" type="ORF">MUDAN_MDHGFNIF_02272</name>
</gene>
<evidence type="ECO:0000313" key="3">
    <source>
        <dbReference type="EMBL" id="VDG27387.1"/>
    </source>
</evidence>
<dbReference type="SUPFAM" id="SSF50129">
    <property type="entry name" value="GroES-like"/>
    <property type="match status" value="1"/>
</dbReference>
<dbReference type="EMBL" id="UYIG01000013">
    <property type="protein sequence ID" value="VDG27387.1"/>
    <property type="molecule type" value="Genomic_DNA"/>
</dbReference>
<evidence type="ECO:0000256" key="1">
    <source>
        <dbReference type="ARBA" id="ARBA00022857"/>
    </source>
</evidence>
<dbReference type="OrthoDB" id="9792162at2"/>
<sequence length="329" mass="34912">MRAWIVPNPQQLGLENLKLVDVAMPYPEDDEIQVKVHAVGLNPVDYKVIDSGVATWQSPHVIGIDVAGEVNRVGKAVTAFKVGDRVFYHGDLRRNGSLAQYTTTLAASVAHLPQALSYEQGAAILCANLTAYQALYRKVNMTNVHSVLIHAGGGAVGLAALQLVKALGLQTIATTSARKRVLVEKIGADTIIDYHQEDVTAAVLEATDGRGVDVSLNTVGGDELAADTARMAYNGQIVAIGDGYPEHVELDERALGLIRSGLGGVYRSNDDYQIHDLAVMAAAVAQLVIDGQLDPMIGDVVPFDQTVVALTALKNGETTGKTVVQIIGE</sequence>
<dbReference type="InterPro" id="IPR036291">
    <property type="entry name" value="NAD(P)-bd_dom_sf"/>
</dbReference>
<dbReference type="PANTHER" id="PTHR44154:SF1">
    <property type="entry name" value="QUINONE OXIDOREDUCTASE"/>
    <property type="match status" value="1"/>
</dbReference>
<evidence type="ECO:0000313" key="4">
    <source>
        <dbReference type="Proteomes" id="UP000289996"/>
    </source>
</evidence>
<evidence type="ECO:0000259" key="2">
    <source>
        <dbReference type="SMART" id="SM00829"/>
    </source>
</evidence>
<protein>
    <submittedName>
        <fullName evidence="3">Alcohol dehydrogenase [Lactobacillus sp.]</fullName>
    </submittedName>
</protein>
<organism evidence="3 4">
    <name type="scientific">Lactiplantibacillus mudanjiangensis</name>
    <dbReference type="NCBI Taxonomy" id="1296538"/>
    <lineage>
        <taxon>Bacteria</taxon>
        <taxon>Bacillati</taxon>
        <taxon>Bacillota</taxon>
        <taxon>Bacilli</taxon>
        <taxon>Lactobacillales</taxon>
        <taxon>Lactobacillaceae</taxon>
        <taxon>Lactiplantibacillus</taxon>
    </lineage>
</organism>
<dbReference type="InterPro" id="IPR051603">
    <property type="entry name" value="Zinc-ADH_QOR/CCCR"/>
</dbReference>
<dbReference type="Gene3D" id="3.90.180.10">
    <property type="entry name" value="Medium-chain alcohol dehydrogenases, catalytic domain"/>
    <property type="match status" value="1"/>
</dbReference>
<dbReference type="Pfam" id="PF08240">
    <property type="entry name" value="ADH_N"/>
    <property type="match status" value="1"/>
</dbReference>
<dbReference type="Pfam" id="PF13602">
    <property type="entry name" value="ADH_zinc_N_2"/>
    <property type="match status" value="1"/>
</dbReference>
<dbReference type="AlphaFoldDB" id="A0A660DZ33"/>
<keyword evidence="1" id="KW-0521">NADP</keyword>
<dbReference type="InterPro" id="IPR013154">
    <property type="entry name" value="ADH-like_N"/>
</dbReference>
<name>A0A660DZ33_9LACO</name>
<accession>A0A660DZ33</accession>
<dbReference type="SUPFAM" id="SSF51735">
    <property type="entry name" value="NAD(P)-binding Rossmann-fold domains"/>
    <property type="match status" value="1"/>
</dbReference>
<dbReference type="Proteomes" id="UP000289996">
    <property type="component" value="Unassembled WGS sequence"/>
</dbReference>
<dbReference type="RefSeq" id="WP_130845855.1">
    <property type="nucleotide sequence ID" value="NZ_BJDY01000007.1"/>
</dbReference>
<dbReference type="InterPro" id="IPR020843">
    <property type="entry name" value="ER"/>
</dbReference>
<dbReference type="Gene3D" id="3.40.50.720">
    <property type="entry name" value="NAD(P)-binding Rossmann-like Domain"/>
    <property type="match status" value="1"/>
</dbReference>
<dbReference type="GO" id="GO:0016491">
    <property type="term" value="F:oxidoreductase activity"/>
    <property type="evidence" value="ECO:0007669"/>
    <property type="project" value="InterPro"/>
</dbReference>
<dbReference type="SMART" id="SM00829">
    <property type="entry name" value="PKS_ER"/>
    <property type="match status" value="1"/>
</dbReference>
<dbReference type="InterPro" id="IPR011032">
    <property type="entry name" value="GroES-like_sf"/>
</dbReference>
<feature type="domain" description="Enoyl reductase (ER)" evidence="2">
    <location>
        <begin position="13"/>
        <end position="324"/>
    </location>
</feature>